<evidence type="ECO:0000259" key="1">
    <source>
        <dbReference type="Pfam" id="PF01850"/>
    </source>
</evidence>
<dbReference type="CDD" id="cd18692">
    <property type="entry name" value="PIN_VapC-like"/>
    <property type="match status" value="1"/>
</dbReference>
<dbReference type="InterPro" id="IPR029060">
    <property type="entry name" value="PIN-like_dom_sf"/>
</dbReference>
<dbReference type="AlphaFoldDB" id="A0A1G6X9H3"/>
<dbReference type="EMBL" id="FNAN01000002">
    <property type="protein sequence ID" value="SDD74784.1"/>
    <property type="molecule type" value="Genomic_DNA"/>
</dbReference>
<protein>
    <submittedName>
        <fullName evidence="2">Predicted nucleic acid-binding protein, contains PIN domain</fullName>
    </submittedName>
</protein>
<keyword evidence="3" id="KW-1185">Reference proteome</keyword>
<dbReference type="STRING" id="659014.SAMN04487996_102100"/>
<dbReference type="Gene3D" id="3.40.50.1010">
    <property type="entry name" value="5'-nuclease"/>
    <property type="match status" value="1"/>
</dbReference>
<organism evidence="2 3">
    <name type="scientific">Dyadobacter soli</name>
    <dbReference type="NCBI Taxonomy" id="659014"/>
    <lineage>
        <taxon>Bacteria</taxon>
        <taxon>Pseudomonadati</taxon>
        <taxon>Bacteroidota</taxon>
        <taxon>Cytophagia</taxon>
        <taxon>Cytophagales</taxon>
        <taxon>Spirosomataceae</taxon>
        <taxon>Dyadobacter</taxon>
    </lineage>
</organism>
<dbReference type="InterPro" id="IPR002716">
    <property type="entry name" value="PIN_dom"/>
</dbReference>
<dbReference type="SUPFAM" id="SSF88723">
    <property type="entry name" value="PIN domain-like"/>
    <property type="match status" value="1"/>
</dbReference>
<evidence type="ECO:0000313" key="2">
    <source>
        <dbReference type="EMBL" id="SDD74784.1"/>
    </source>
</evidence>
<accession>A0A1G6X9H3</accession>
<sequence length="136" mass="15518">MTLTNAFLDSNIIIYLVDTHCEKSEIAGRLVGYGYRINAQVLVEIGNVCKKKLKWSKLEIWELWYQLMTDCVVTDITETTIADAIYLTEKYDFQLFDAIIVSGALEAGCSVLYSEDMHHQLVVEEQLTIINPFLTC</sequence>
<dbReference type="Pfam" id="PF01850">
    <property type="entry name" value="PIN"/>
    <property type="match status" value="1"/>
</dbReference>
<gene>
    <name evidence="2" type="ORF">SAMN04487996_102100</name>
</gene>
<feature type="domain" description="PIN" evidence="1">
    <location>
        <begin position="7"/>
        <end position="116"/>
    </location>
</feature>
<evidence type="ECO:0000313" key="3">
    <source>
        <dbReference type="Proteomes" id="UP000198748"/>
    </source>
</evidence>
<reference evidence="3" key="1">
    <citation type="submission" date="2016-10" db="EMBL/GenBank/DDBJ databases">
        <authorList>
            <person name="Varghese N."/>
            <person name="Submissions S."/>
        </authorList>
    </citation>
    <scope>NUCLEOTIDE SEQUENCE [LARGE SCALE GENOMIC DNA]</scope>
    <source>
        <strain evidence="3">DSM 25329</strain>
    </source>
</reference>
<proteinExistence type="predicted"/>
<dbReference type="Proteomes" id="UP000198748">
    <property type="component" value="Unassembled WGS sequence"/>
</dbReference>
<name>A0A1G6X9H3_9BACT</name>